<proteinExistence type="predicted"/>
<keyword evidence="1" id="KW-1133">Transmembrane helix</keyword>
<accession>A0AAD4N6K8</accession>
<evidence type="ECO:0000313" key="3">
    <source>
        <dbReference type="Proteomes" id="UP001201812"/>
    </source>
</evidence>
<keyword evidence="1" id="KW-0812">Transmembrane</keyword>
<dbReference type="SUPFAM" id="SSF56436">
    <property type="entry name" value="C-type lectin-like"/>
    <property type="match status" value="1"/>
</dbReference>
<sequence length="441" mass="49161">MTLKSDIPLQSKFYALFLLIALFGIVSGELMTNITKMHYGEPWAVYVNPNDETDVHLFKAFPGRVNFPNALENCKNYGSQLASFRSPREYVFIKELVQAVLPNNSPRSLDYWTGIYHRGGPKPVDVIRDAKLYFTDNTPHVHWKIPELYHITMVFVNGEYAPAVNLSLPTDIGSDDKQNMTVYCVDYKAVPVSYSKHYPIEKQEFIVDVFNVDCRARLLAHVCKIEAGKADSDGRPVRPWVVPTVGPTATTAEGHVWMVESGHGETGNIQKPEIAHGIATTQAVIPTSNHDVLLTSMDKNLPMVVQENRDGQGNTTSLVQDASSSGILNGTDLRHNDNTKVEKTKRNITSELFNGRLYLNSILAVTLLMAVLILICVGLCCCYLFKKPKSGNYYLDPPKSGRLQIATTYSGSTNMPVIMTETCDRAEKHTPYEACGECIDF</sequence>
<dbReference type="InterPro" id="IPR016187">
    <property type="entry name" value="CTDL_fold"/>
</dbReference>
<evidence type="ECO:0008006" key="4">
    <source>
        <dbReference type="Google" id="ProtNLM"/>
    </source>
</evidence>
<comment type="caution">
    <text evidence="2">The sequence shown here is derived from an EMBL/GenBank/DDBJ whole genome shotgun (WGS) entry which is preliminary data.</text>
</comment>
<dbReference type="AlphaFoldDB" id="A0AAD4N6K8"/>
<dbReference type="Proteomes" id="UP001201812">
    <property type="component" value="Unassembled WGS sequence"/>
</dbReference>
<dbReference type="Gene3D" id="3.10.100.10">
    <property type="entry name" value="Mannose-Binding Protein A, subunit A"/>
    <property type="match status" value="1"/>
</dbReference>
<evidence type="ECO:0000313" key="2">
    <source>
        <dbReference type="EMBL" id="KAI1717040.1"/>
    </source>
</evidence>
<dbReference type="InterPro" id="IPR016186">
    <property type="entry name" value="C-type_lectin-like/link_sf"/>
</dbReference>
<keyword evidence="1" id="KW-0472">Membrane</keyword>
<name>A0AAD4N6K8_9BILA</name>
<feature type="transmembrane region" description="Helical" evidence="1">
    <location>
        <begin position="357"/>
        <end position="385"/>
    </location>
</feature>
<keyword evidence="3" id="KW-1185">Reference proteome</keyword>
<dbReference type="CDD" id="cd00037">
    <property type="entry name" value="CLECT"/>
    <property type="match status" value="1"/>
</dbReference>
<organism evidence="2 3">
    <name type="scientific">Ditylenchus destructor</name>
    <dbReference type="NCBI Taxonomy" id="166010"/>
    <lineage>
        <taxon>Eukaryota</taxon>
        <taxon>Metazoa</taxon>
        <taxon>Ecdysozoa</taxon>
        <taxon>Nematoda</taxon>
        <taxon>Chromadorea</taxon>
        <taxon>Rhabditida</taxon>
        <taxon>Tylenchina</taxon>
        <taxon>Tylenchomorpha</taxon>
        <taxon>Sphaerularioidea</taxon>
        <taxon>Anguinidae</taxon>
        <taxon>Anguininae</taxon>
        <taxon>Ditylenchus</taxon>
    </lineage>
</organism>
<reference evidence="2" key="1">
    <citation type="submission" date="2022-01" db="EMBL/GenBank/DDBJ databases">
        <title>Genome Sequence Resource for Two Populations of Ditylenchus destructor, the Migratory Endoparasitic Phytonematode.</title>
        <authorList>
            <person name="Zhang H."/>
            <person name="Lin R."/>
            <person name="Xie B."/>
        </authorList>
    </citation>
    <scope>NUCLEOTIDE SEQUENCE</scope>
    <source>
        <strain evidence="2">BazhouSP</strain>
    </source>
</reference>
<protein>
    <recommendedName>
        <fullName evidence="4">C-type lectin domain-containing protein</fullName>
    </recommendedName>
</protein>
<evidence type="ECO:0000256" key="1">
    <source>
        <dbReference type="SAM" id="Phobius"/>
    </source>
</evidence>
<dbReference type="EMBL" id="JAKKPZ010000009">
    <property type="protein sequence ID" value="KAI1717040.1"/>
    <property type="molecule type" value="Genomic_DNA"/>
</dbReference>
<gene>
    <name evidence="2" type="ORF">DdX_06765</name>
</gene>